<gene>
    <name evidence="2" type="ORF">EKM59_00600</name>
</gene>
<comment type="caution">
    <text evidence="2">The sequence shown here is derived from an EMBL/GenBank/DDBJ whole genome shotgun (WGS) entry which is preliminary data.</text>
</comment>
<name>A0A433JNA2_9GAMM</name>
<feature type="transmembrane region" description="Helical" evidence="1">
    <location>
        <begin position="107"/>
        <end position="130"/>
    </location>
</feature>
<organism evidence="2 3">
    <name type="scientific">Legionella septentrionalis</name>
    <dbReference type="NCBI Taxonomy" id="2498109"/>
    <lineage>
        <taxon>Bacteria</taxon>
        <taxon>Pseudomonadati</taxon>
        <taxon>Pseudomonadota</taxon>
        <taxon>Gammaproteobacteria</taxon>
        <taxon>Legionellales</taxon>
        <taxon>Legionellaceae</taxon>
        <taxon>Legionella</taxon>
    </lineage>
</organism>
<feature type="transmembrane region" description="Helical" evidence="1">
    <location>
        <begin position="39"/>
        <end position="62"/>
    </location>
</feature>
<dbReference type="Proteomes" id="UP000288012">
    <property type="component" value="Unassembled WGS sequence"/>
</dbReference>
<dbReference type="AlphaFoldDB" id="A0A433JNA2"/>
<proteinExistence type="predicted"/>
<dbReference type="RefSeq" id="WP_127032397.1">
    <property type="nucleotide sequence ID" value="NZ_RZGR01000001.1"/>
</dbReference>
<evidence type="ECO:0000256" key="1">
    <source>
        <dbReference type="SAM" id="Phobius"/>
    </source>
</evidence>
<reference evidence="2 3" key="1">
    <citation type="submission" date="2018-12" db="EMBL/GenBank/DDBJ databases">
        <title>Legionella sp,whole genome shotgun sequence.</title>
        <authorList>
            <person name="Wu H."/>
        </authorList>
    </citation>
    <scope>NUCLEOTIDE SEQUENCE [LARGE SCALE GENOMIC DNA]</scope>
    <source>
        <strain evidence="3">km714</strain>
    </source>
</reference>
<dbReference type="EMBL" id="RZGR01000001">
    <property type="protein sequence ID" value="RUQ91593.1"/>
    <property type="molecule type" value="Genomic_DNA"/>
</dbReference>
<protein>
    <submittedName>
        <fullName evidence="2">Uncharacterized protein</fullName>
    </submittedName>
</protein>
<keyword evidence="1" id="KW-1133">Transmembrane helix</keyword>
<sequence>MISSLNLFRDLHYTFWSPVTGPADIFFNMASPVIFPVKYAVFTAQYLSAAINMFAVSLLTLFKSVELALSGRTELHPSEDMYDLDDYEELTAKDYLQSAGHTLLKGVLNMGMALLSAILALCGPVLGLVAPVTRTVKSIVDLATEGASSQADESPTFR</sequence>
<evidence type="ECO:0000313" key="2">
    <source>
        <dbReference type="EMBL" id="RUQ91593.1"/>
    </source>
</evidence>
<keyword evidence="3" id="KW-1185">Reference proteome</keyword>
<keyword evidence="1" id="KW-0812">Transmembrane</keyword>
<evidence type="ECO:0000313" key="3">
    <source>
        <dbReference type="Proteomes" id="UP000288012"/>
    </source>
</evidence>
<keyword evidence="1" id="KW-0472">Membrane</keyword>
<accession>A0A433JNA2</accession>